<sequence>MNNPIYIDTDFARITVAPKGTQDHEFLLEHALHQLMAAYREIYGYEATVAVLDKLYGYHGRA</sequence>
<geneLocation type="plasmid" evidence="1">
    <name>pL15</name>
</geneLocation>
<evidence type="ECO:0000313" key="1">
    <source>
        <dbReference type="EMBL" id="AEP14256.1"/>
    </source>
</evidence>
<proteinExistence type="predicted"/>
<evidence type="ECO:0008006" key="2">
    <source>
        <dbReference type="Google" id="ProtNLM"/>
    </source>
</evidence>
<dbReference type="EMBL" id="JN119829">
    <property type="protein sequence ID" value="AEP14256.1"/>
    <property type="molecule type" value="Genomic_DNA"/>
</dbReference>
<protein>
    <recommendedName>
        <fullName evidence="2">Transposase</fullName>
    </recommendedName>
</protein>
<reference evidence="1" key="1">
    <citation type="journal article" date="2011" name="Appl. Environ. Microbiol.">
        <title>Two Large, Related, Cryptic Plasmids from Geographically Distinct Isolates of Sulfobacillus thermotolerans.</title>
        <authorList>
            <person name="Deane S.M."/>
            <person name="Rawlings D.E."/>
        </authorList>
    </citation>
    <scope>NUCLEOTIDE SEQUENCE</scope>
    <source>
        <strain evidence="1">L15</strain>
        <plasmid evidence="1">pL15</plasmid>
    </source>
</reference>
<dbReference type="AlphaFoldDB" id="G5CIX9"/>
<organism evidence="1">
    <name type="scientific">Sulfobacillus thermotolerans</name>
    <dbReference type="NCBI Taxonomy" id="338644"/>
    <lineage>
        <taxon>Bacteria</taxon>
        <taxon>Bacillati</taxon>
        <taxon>Bacillota</taxon>
        <taxon>Clostridia</taxon>
        <taxon>Eubacteriales</taxon>
        <taxon>Clostridiales Family XVII. Incertae Sedis</taxon>
        <taxon>Sulfobacillus</taxon>
    </lineage>
</organism>
<keyword evidence="1" id="KW-0614">Plasmid</keyword>
<accession>G5CIX9</accession>
<gene>
    <name evidence="1" type="primary">orfL8</name>
</gene>
<name>G5CIX9_9FIRM</name>